<evidence type="ECO:0000256" key="3">
    <source>
        <dbReference type="ARBA" id="ARBA00022475"/>
    </source>
</evidence>
<gene>
    <name evidence="8" type="ORF">EV688_1178</name>
</gene>
<keyword evidence="3" id="KW-1003">Cell membrane</keyword>
<dbReference type="RefSeq" id="WP_117319238.1">
    <property type="nucleotide sequence ID" value="NZ_QQSW01000021.1"/>
</dbReference>
<dbReference type="PANTHER" id="PTHR34584:SF1">
    <property type="entry name" value="NA(+)_H(+) ANTIPORTER SUBUNIT E1"/>
    <property type="match status" value="1"/>
</dbReference>
<keyword evidence="9" id="KW-1185">Reference proteome</keyword>
<feature type="transmembrane region" description="Helical" evidence="7">
    <location>
        <begin position="29"/>
        <end position="49"/>
    </location>
</feature>
<dbReference type="GO" id="GO:0005886">
    <property type="term" value="C:plasma membrane"/>
    <property type="evidence" value="ECO:0007669"/>
    <property type="project" value="UniProtKB-SubCell"/>
</dbReference>
<comment type="subcellular location">
    <subcellularLocation>
        <location evidence="1">Cell membrane</location>
        <topology evidence="1">Multi-pass membrane protein</topology>
    </subcellularLocation>
</comment>
<evidence type="ECO:0000313" key="8">
    <source>
        <dbReference type="EMBL" id="TCO72718.1"/>
    </source>
</evidence>
<organism evidence="8 9">
    <name type="scientific">Chromatocurvus halotolerans</name>
    <dbReference type="NCBI Taxonomy" id="1132028"/>
    <lineage>
        <taxon>Bacteria</taxon>
        <taxon>Pseudomonadati</taxon>
        <taxon>Pseudomonadota</taxon>
        <taxon>Gammaproteobacteria</taxon>
        <taxon>Cellvibrionales</taxon>
        <taxon>Halieaceae</taxon>
        <taxon>Chromatocurvus</taxon>
    </lineage>
</organism>
<evidence type="ECO:0000256" key="2">
    <source>
        <dbReference type="ARBA" id="ARBA00006228"/>
    </source>
</evidence>
<evidence type="ECO:0000256" key="7">
    <source>
        <dbReference type="SAM" id="Phobius"/>
    </source>
</evidence>
<evidence type="ECO:0000256" key="1">
    <source>
        <dbReference type="ARBA" id="ARBA00004651"/>
    </source>
</evidence>
<dbReference type="Pfam" id="PF01899">
    <property type="entry name" value="MNHE"/>
    <property type="match status" value="1"/>
</dbReference>
<reference evidence="8 9" key="1">
    <citation type="submission" date="2019-03" db="EMBL/GenBank/DDBJ databases">
        <title>Genomic Encyclopedia of Type Strains, Phase IV (KMG-IV): sequencing the most valuable type-strain genomes for metagenomic binning, comparative biology and taxonomic classification.</title>
        <authorList>
            <person name="Goeker M."/>
        </authorList>
    </citation>
    <scope>NUCLEOTIDE SEQUENCE [LARGE SCALE GENOMIC DNA]</scope>
    <source>
        <strain evidence="8 9">DSM 23344</strain>
    </source>
</reference>
<name>A0A4R2KRF9_9GAMM</name>
<evidence type="ECO:0000313" key="9">
    <source>
        <dbReference type="Proteomes" id="UP000294980"/>
    </source>
</evidence>
<dbReference type="OrthoDB" id="9807187at2"/>
<evidence type="ECO:0000256" key="4">
    <source>
        <dbReference type="ARBA" id="ARBA00022692"/>
    </source>
</evidence>
<comment type="similarity">
    <text evidence="2">Belongs to the CPA3 antiporters (TC 2.A.63) subunit E family.</text>
</comment>
<keyword evidence="5 7" id="KW-1133">Transmembrane helix</keyword>
<dbReference type="InterPro" id="IPR002758">
    <property type="entry name" value="Cation_antiport_E"/>
</dbReference>
<keyword evidence="6 7" id="KW-0472">Membrane</keyword>
<evidence type="ECO:0000256" key="5">
    <source>
        <dbReference type="ARBA" id="ARBA00022989"/>
    </source>
</evidence>
<evidence type="ECO:0000256" key="6">
    <source>
        <dbReference type="ARBA" id="ARBA00023136"/>
    </source>
</evidence>
<keyword evidence="4 7" id="KW-0812">Transmembrane</keyword>
<sequence length="157" mass="16920">MRSLLTLITVLVVFWVSNSGMFKPLLLCLGVASIALTAWLTWRLGILGGGKRPISMVRLPRYFAWLAIQVVQSNIDVVRRVWTGRAAISPTVARVPLPALSDAGKVIYANSITLTPGTVAMDVDAPGGTLLVHALSRDGIADLESGEMARRVQGLER</sequence>
<dbReference type="AlphaFoldDB" id="A0A4R2KRF9"/>
<accession>A0A4R2KRF9</accession>
<proteinExistence type="inferred from homology"/>
<comment type="caution">
    <text evidence="8">The sequence shown here is derived from an EMBL/GenBank/DDBJ whole genome shotgun (WGS) entry which is preliminary data.</text>
</comment>
<protein>
    <submittedName>
        <fullName evidence="8">Multisubunit sodium/proton antiporter MrpE subunit</fullName>
    </submittedName>
</protein>
<dbReference type="EMBL" id="SLWX01000017">
    <property type="protein sequence ID" value="TCO72718.1"/>
    <property type="molecule type" value="Genomic_DNA"/>
</dbReference>
<dbReference type="PANTHER" id="PTHR34584">
    <property type="entry name" value="NA(+)/H(+) ANTIPORTER SUBUNIT E1"/>
    <property type="match status" value="1"/>
</dbReference>
<dbReference type="Proteomes" id="UP000294980">
    <property type="component" value="Unassembled WGS sequence"/>
</dbReference>
<dbReference type="GO" id="GO:0008324">
    <property type="term" value="F:monoatomic cation transmembrane transporter activity"/>
    <property type="evidence" value="ECO:0007669"/>
    <property type="project" value="InterPro"/>
</dbReference>